<comment type="similarity">
    <text evidence="2">Belongs to the fatty acid desaturase type 1 family. AlkB subfamily.</text>
</comment>
<keyword evidence="6" id="KW-0479">Metal-binding</keyword>
<keyword evidence="9" id="KW-0408">Iron</keyword>
<dbReference type="AlphaFoldDB" id="A0A382PNE0"/>
<protein>
    <recommendedName>
        <fullName evidence="13">Fatty acid desaturase domain-containing protein</fullName>
    </recommendedName>
</protein>
<name>A0A382PNE0_9ZZZZ</name>
<evidence type="ECO:0000256" key="5">
    <source>
        <dbReference type="ARBA" id="ARBA00022692"/>
    </source>
</evidence>
<reference evidence="14" key="1">
    <citation type="submission" date="2018-05" db="EMBL/GenBank/DDBJ databases">
        <authorList>
            <person name="Lanie J.A."/>
            <person name="Ng W.-L."/>
            <person name="Kazmierczak K.M."/>
            <person name="Andrzejewski T.M."/>
            <person name="Davidsen T.M."/>
            <person name="Wayne K.J."/>
            <person name="Tettelin H."/>
            <person name="Glass J.I."/>
            <person name="Rusch D."/>
            <person name="Podicherti R."/>
            <person name="Tsui H.-C.T."/>
            <person name="Winkler M.E."/>
        </authorList>
    </citation>
    <scope>NUCLEOTIDE SEQUENCE</scope>
</reference>
<evidence type="ECO:0000256" key="2">
    <source>
        <dbReference type="ARBA" id="ARBA00010823"/>
    </source>
</evidence>
<keyword evidence="10" id="KW-0503">Monooxygenase</keyword>
<dbReference type="PANTHER" id="PTHR38674:SF1">
    <property type="entry name" value="ALKANE 1-MONOOXYGENASE 1"/>
    <property type="match status" value="1"/>
</dbReference>
<feature type="transmembrane region" description="Helical" evidence="12">
    <location>
        <begin position="93"/>
        <end position="115"/>
    </location>
</feature>
<dbReference type="InterPro" id="IPR033885">
    <property type="entry name" value="AlkB/XylM"/>
</dbReference>
<evidence type="ECO:0000256" key="11">
    <source>
        <dbReference type="ARBA" id="ARBA00023136"/>
    </source>
</evidence>
<evidence type="ECO:0000256" key="3">
    <source>
        <dbReference type="ARBA" id="ARBA00022475"/>
    </source>
</evidence>
<dbReference type="EMBL" id="UINC01108628">
    <property type="protein sequence ID" value="SVC74874.1"/>
    <property type="molecule type" value="Genomic_DNA"/>
</dbReference>
<dbReference type="GO" id="GO:0004497">
    <property type="term" value="F:monooxygenase activity"/>
    <property type="evidence" value="ECO:0007669"/>
    <property type="project" value="UniProtKB-KW"/>
</dbReference>
<keyword evidence="3" id="KW-1003">Cell membrane</keyword>
<feature type="non-terminal residue" evidence="14">
    <location>
        <position position="289"/>
    </location>
</feature>
<dbReference type="GO" id="GO:0005886">
    <property type="term" value="C:plasma membrane"/>
    <property type="evidence" value="ECO:0007669"/>
    <property type="project" value="UniProtKB-SubCell"/>
</dbReference>
<dbReference type="PANTHER" id="PTHR38674">
    <property type="entry name" value="ALKANE 1-MONOOXYGENASE 1"/>
    <property type="match status" value="1"/>
</dbReference>
<feature type="domain" description="Fatty acid desaturase" evidence="13">
    <location>
        <begin position="97"/>
        <end position="289"/>
    </location>
</feature>
<feature type="transmembrane region" description="Helical" evidence="12">
    <location>
        <begin position="69"/>
        <end position="87"/>
    </location>
</feature>
<evidence type="ECO:0000256" key="6">
    <source>
        <dbReference type="ARBA" id="ARBA00022723"/>
    </source>
</evidence>
<organism evidence="14">
    <name type="scientific">marine metagenome</name>
    <dbReference type="NCBI Taxonomy" id="408172"/>
    <lineage>
        <taxon>unclassified sequences</taxon>
        <taxon>metagenomes</taxon>
        <taxon>ecological metagenomes</taxon>
    </lineage>
</organism>
<accession>A0A382PNE0</accession>
<evidence type="ECO:0000313" key="14">
    <source>
        <dbReference type="EMBL" id="SVC74874.1"/>
    </source>
</evidence>
<dbReference type="InterPro" id="IPR005804">
    <property type="entry name" value="FA_desaturase_dom"/>
</dbReference>
<evidence type="ECO:0000256" key="7">
    <source>
        <dbReference type="ARBA" id="ARBA00022989"/>
    </source>
</evidence>
<comment type="subcellular location">
    <subcellularLocation>
        <location evidence="1">Cell inner membrane</location>
        <topology evidence="1">Multi-pass membrane protein</topology>
    </subcellularLocation>
</comment>
<feature type="transmembrane region" description="Helical" evidence="12">
    <location>
        <begin position="7"/>
        <end position="23"/>
    </location>
</feature>
<proteinExistence type="inferred from homology"/>
<keyword evidence="5 12" id="KW-0812">Transmembrane</keyword>
<keyword evidence="4" id="KW-0997">Cell inner membrane</keyword>
<evidence type="ECO:0000256" key="9">
    <source>
        <dbReference type="ARBA" id="ARBA00023004"/>
    </source>
</evidence>
<feature type="transmembrane region" description="Helical" evidence="12">
    <location>
        <begin position="29"/>
        <end position="49"/>
    </location>
</feature>
<keyword evidence="7 12" id="KW-1133">Transmembrane helix</keyword>
<evidence type="ECO:0000256" key="10">
    <source>
        <dbReference type="ARBA" id="ARBA00023033"/>
    </source>
</evidence>
<feature type="transmembrane region" description="Helical" evidence="12">
    <location>
        <begin position="199"/>
        <end position="217"/>
    </location>
</feature>
<evidence type="ECO:0000256" key="1">
    <source>
        <dbReference type="ARBA" id="ARBA00004429"/>
    </source>
</evidence>
<evidence type="ECO:0000256" key="8">
    <source>
        <dbReference type="ARBA" id="ARBA00023002"/>
    </source>
</evidence>
<keyword evidence="11 12" id="KW-0472">Membrane</keyword>
<dbReference type="GO" id="GO:0046872">
    <property type="term" value="F:metal ion binding"/>
    <property type="evidence" value="ECO:0007669"/>
    <property type="project" value="UniProtKB-KW"/>
</dbReference>
<dbReference type="Pfam" id="PF00487">
    <property type="entry name" value="FA_desaturase"/>
    <property type="match status" value="1"/>
</dbReference>
<evidence type="ECO:0000259" key="13">
    <source>
        <dbReference type="Pfam" id="PF00487"/>
    </source>
</evidence>
<evidence type="ECO:0000256" key="4">
    <source>
        <dbReference type="ARBA" id="ARBA00022519"/>
    </source>
</evidence>
<feature type="transmembrane region" description="Helical" evidence="12">
    <location>
        <begin position="223"/>
        <end position="242"/>
    </location>
</feature>
<keyword evidence="8" id="KW-0560">Oxidoreductase</keyword>
<dbReference type="GO" id="GO:0006629">
    <property type="term" value="P:lipid metabolic process"/>
    <property type="evidence" value="ECO:0007669"/>
    <property type="project" value="InterPro"/>
</dbReference>
<gene>
    <name evidence="14" type="ORF">METZ01_LOCUS327728</name>
</gene>
<sequence length="289" mass="33164">MSSITPRAFYFLSWIIPISVIIGNYVGDIYVGTATFIGLVVFPVLDLILGDGKDRTPESTSPHFFDFILYGHVFFQFVAIASFFYFIQSNPEMNLLVLATLSTGFGTGISGIVVAHELIHRKGLPRFLGHLLLWTTTYLHFESEHVRSHHRYVGTELDPASARAEHGLQYFVLTTVPFQFISSWKIESERSNSFWFHRASLYLLIEISTLAVLYYFMGSTIMFAFIGQSAAAVYLLEYVNYIRHWGLRRGVKDRVTAQISWQSNARLSRYVLVELTRHSDHHLFANRPY</sequence>
<evidence type="ECO:0000256" key="12">
    <source>
        <dbReference type="SAM" id="Phobius"/>
    </source>
</evidence>